<feature type="transmembrane region" description="Helical" evidence="1">
    <location>
        <begin position="116"/>
        <end position="135"/>
    </location>
</feature>
<dbReference type="OrthoDB" id="9841990at2"/>
<dbReference type="RefSeq" id="WP_140604183.1">
    <property type="nucleotide sequence ID" value="NZ_SAWY01000027.1"/>
</dbReference>
<comment type="caution">
    <text evidence="2">The sequence shown here is derived from an EMBL/GenBank/DDBJ whole genome shotgun (WGS) entry which is preliminary data.</text>
</comment>
<gene>
    <name evidence="2" type="ORF">EPA86_12755</name>
</gene>
<feature type="transmembrane region" description="Helical" evidence="1">
    <location>
        <begin position="82"/>
        <end position="104"/>
    </location>
</feature>
<dbReference type="AlphaFoldDB" id="A0A502L0H6"/>
<dbReference type="EMBL" id="SAWY01000027">
    <property type="protein sequence ID" value="TPH13977.1"/>
    <property type="molecule type" value="Genomic_DNA"/>
</dbReference>
<sequence>MNTVLISFILLVALWLVVKSINTHLKQQKLIKVREMLHTERVKSFETDAEPIDINFEMETMEQMMSQSVTTSTTFIRIWHQLSFRLGVFFIVVSLMGLTFVLVAQITNIELRFGTVRMAFAPLFIGIPLLVTNFLSNKYLK</sequence>
<dbReference type="Proteomes" id="UP000315303">
    <property type="component" value="Unassembled WGS sequence"/>
</dbReference>
<evidence type="ECO:0000256" key="1">
    <source>
        <dbReference type="SAM" id="Phobius"/>
    </source>
</evidence>
<proteinExistence type="predicted"/>
<accession>A0A502L0H6</accession>
<protein>
    <submittedName>
        <fullName evidence="2">Uncharacterized protein</fullName>
    </submittedName>
</protein>
<keyword evidence="1" id="KW-0812">Transmembrane</keyword>
<keyword evidence="1" id="KW-1133">Transmembrane helix</keyword>
<evidence type="ECO:0000313" key="3">
    <source>
        <dbReference type="Proteomes" id="UP000315303"/>
    </source>
</evidence>
<name>A0A502L0H6_9GAMM</name>
<organism evidence="2 3">
    <name type="scientific">Litorilituus lipolyticus</name>
    <dbReference type="NCBI Taxonomy" id="2491017"/>
    <lineage>
        <taxon>Bacteria</taxon>
        <taxon>Pseudomonadati</taxon>
        <taxon>Pseudomonadota</taxon>
        <taxon>Gammaproteobacteria</taxon>
        <taxon>Alteromonadales</taxon>
        <taxon>Colwelliaceae</taxon>
        <taxon>Litorilituus</taxon>
    </lineage>
</organism>
<reference evidence="2 3" key="1">
    <citation type="submission" date="2019-01" db="EMBL/GenBank/DDBJ databases">
        <title>Litorilituus lipolytica sp. nov., isolated from intertidal sand of the Yellow Sea in China.</title>
        <authorList>
            <person name="Liu A."/>
        </authorList>
    </citation>
    <scope>NUCLEOTIDE SEQUENCE [LARGE SCALE GENOMIC DNA]</scope>
    <source>
        <strain evidence="2 3">RZ04</strain>
    </source>
</reference>
<keyword evidence="1" id="KW-0472">Membrane</keyword>
<keyword evidence="3" id="KW-1185">Reference proteome</keyword>
<evidence type="ECO:0000313" key="2">
    <source>
        <dbReference type="EMBL" id="TPH13977.1"/>
    </source>
</evidence>